<keyword evidence="4" id="KW-1003">Cell membrane</keyword>
<keyword evidence="5 8" id="KW-0812">Transmembrane</keyword>
<keyword evidence="7 8" id="KW-0472">Membrane</keyword>
<dbReference type="PANTHER" id="PTHR43271">
    <property type="entry name" value="BLL2771 PROTEIN"/>
    <property type="match status" value="1"/>
</dbReference>
<dbReference type="InterPro" id="IPR036259">
    <property type="entry name" value="MFS_trans_sf"/>
</dbReference>
<comment type="similarity">
    <text evidence="2">Belongs to the major facilitator superfamily.</text>
</comment>
<feature type="transmembrane region" description="Helical" evidence="8">
    <location>
        <begin position="132"/>
        <end position="150"/>
    </location>
</feature>
<dbReference type="AlphaFoldDB" id="A0A066RWN3"/>
<evidence type="ECO:0000313" key="10">
    <source>
        <dbReference type="EMBL" id="KDM91793.1"/>
    </source>
</evidence>
<evidence type="ECO:0000256" key="8">
    <source>
        <dbReference type="SAM" id="Phobius"/>
    </source>
</evidence>
<feature type="transmembrane region" description="Helical" evidence="8">
    <location>
        <begin position="303"/>
        <end position="326"/>
    </location>
</feature>
<proteinExistence type="inferred from homology"/>
<dbReference type="GO" id="GO:0022857">
    <property type="term" value="F:transmembrane transporter activity"/>
    <property type="evidence" value="ECO:0007669"/>
    <property type="project" value="InterPro"/>
</dbReference>
<dbReference type="InterPro" id="IPR020846">
    <property type="entry name" value="MFS_dom"/>
</dbReference>
<dbReference type="RefSeq" id="WP_036751767.1">
    <property type="nucleotide sequence ID" value="NZ_JAGSGC010000001.1"/>
</dbReference>
<dbReference type="STRING" id="1654360.EA58_09795"/>
<dbReference type="OrthoDB" id="63984at2"/>
<evidence type="ECO:0000256" key="5">
    <source>
        <dbReference type="ARBA" id="ARBA00022692"/>
    </source>
</evidence>
<evidence type="ECO:0000256" key="1">
    <source>
        <dbReference type="ARBA" id="ARBA00004651"/>
    </source>
</evidence>
<comment type="subcellular location">
    <subcellularLocation>
        <location evidence="1">Cell membrane</location>
        <topology evidence="1">Multi-pass membrane protein</topology>
    </subcellularLocation>
</comment>
<feature type="transmembrane region" description="Helical" evidence="8">
    <location>
        <begin position="363"/>
        <end position="383"/>
    </location>
</feature>
<keyword evidence="3" id="KW-0813">Transport</keyword>
<feature type="transmembrane region" description="Helical" evidence="8">
    <location>
        <begin position="80"/>
        <end position="101"/>
    </location>
</feature>
<feature type="domain" description="Major facilitator superfamily (MFS) profile" evidence="9">
    <location>
        <begin position="12"/>
        <end position="402"/>
    </location>
</feature>
<keyword evidence="11" id="KW-1185">Reference proteome</keyword>
<dbReference type="InterPro" id="IPR011701">
    <property type="entry name" value="MFS"/>
</dbReference>
<evidence type="ECO:0000256" key="4">
    <source>
        <dbReference type="ARBA" id="ARBA00022475"/>
    </source>
</evidence>
<name>A0A066RWN3_9GAMM</name>
<keyword evidence="6 8" id="KW-1133">Transmembrane helix</keyword>
<accession>A0A066RWN3</accession>
<feature type="transmembrane region" description="Helical" evidence="8">
    <location>
        <begin position="338"/>
        <end position="357"/>
    </location>
</feature>
<evidence type="ECO:0000256" key="7">
    <source>
        <dbReference type="ARBA" id="ARBA00023136"/>
    </source>
</evidence>
<evidence type="ECO:0000313" key="11">
    <source>
        <dbReference type="Proteomes" id="UP000027192"/>
    </source>
</evidence>
<dbReference type="EMBL" id="JMIB01000018">
    <property type="protein sequence ID" value="KDM91793.1"/>
    <property type="molecule type" value="Genomic_DNA"/>
</dbReference>
<protein>
    <submittedName>
        <fullName evidence="10">MFS transporter permease</fullName>
    </submittedName>
</protein>
<organism evidence="10 11">
    <name type="scientific">Photobacterium galatheae</name>
    <dbReference type="NCBI Taxonomy" id="1654360"/>
    <lineage>
        <taxon>Bacteria</taxon>
        <taxon>Pseudomonadati</taxon>
        <taxon>Pseudomonadota</taxon>
        <taxon>Gammaproteobacteria</taxon>
        <taxon>Vibrionales</taxon>
        <taxon>Vibrionaceae</taxon>
        <taxon>Photobacterium</taxon>
    </lineage>
</organism>
<dbReference type="Pfam" id="PF07690">
    <property type="entry name" value="MFS_1"/>
    <property type="match status" value="1"/>
</dbReference>
<dbReference type="SUPFAM" id="SSF103473">
    <property type="entry name" value="MFS general substrate transporter"/>
    <property type="match status" value="1"/>
</dbReference>
<feature type="transmembrane region" description="Helical" evidence="8">
    <location>
        <begin position="107"/>
        <end position="125"/>
    </location>
</feature>
<feature type="transmembrane region" description="Helical" evidence="8">
    <location>
        <begin position="214"/>
        <end position="236"/>
    </location>
</feature>
<comment type="caution">
    <text evidence="10">The sequence shown here is derived from an EMBL/GenBank/DDBJ whole genome shotgun (WGS) entry which is preliminary data.</text>
</comment>
<dbReference type="CDD" id="cd17324">
    <property type="entry name" value="MFS_NepI_like"/>
    <property type="match status" value="1"/>
</dbReference>
<feature type="transmembrane region" description="Helical" evidence="8">
    <location>
        <begin position="278"/>
        <end position="297"/>
    </location>
</feature>
<evidence type="ECO:0000256" key="2">
    <source>
        <dbReference type="ARBA" id="ARBA00008335"/>
    </source>
</evidence>
<feature type="transmembrane region" description="Helical" evidence="8">
    <location>
        <begin position="12"/>
        <end position="30"/>
    </location>
</feature>
<evidence type="ECO:0000256" key="6">
    <source>
        <dbReference type="ARBA" id="ARBA00022989"/>
    </source>
</evidence>
<sequence length="402" mass="43237">MIEIHSAAYRRASFALALGSFLVFCNLYLFQPMLPVMTEAFSASATRVNWLLAAGTLALALTLVPWAVSSEMVGRRRVMLLSLFLLPLVGGIMLFANSLLMLSLARALMGASLAGFAAVAVAYMAEEFSPKALSLAVGGYISANSLGGIAGRLFGGFASDAWGWQGAVAGMAVLSLIGAIVVTRLLPPQQYFTPQRGQLRHHTKHVIRHLQQPALWIPMLIGGINFALFVNLYTVMGFRLVSPPYNLPVSWASMIFLCYLSGTLTAKLSGRWSIRYKPLNGMVLGTTISVLGMWVAALDSLSAMLVGLLLISSGAFFTHSLAYAWVSQKAKSAKATATALYLVHYYIGGSLGGFYLITCWQYWGWHGVLAGGSGLYLLLYGLCWKLGNLTPVPETAVSNVSS</sequence>
<reference evidence="10 11" key="1">
    <citation type="submission" date="2014-04" db="EMBL/GenBank/DDBJ databases">
        <title>Draft genome sequence of Photobacterium halotolerans S2753: a solonamide, ngercheumicin and holomycin producer.</title>
        <authorList>
            <person name="Machado H.R."/>
            <person name="Gram L."/>
        </authorList>
    </citation>
    <scope>NUCLEOTIDE SEQUENCE [LARGE SCALE GENOMIC DNA]</scope>
    <source>
        <strain evidence="10 11">S2753</strain>
    </source>
</reference>
<dbReference type="GO" id="GO:0005886">
    <property type="term" value="C:plasma membrane"/>
    <property type="evidence" value="ECO:0007669"/>
    <property type="project" value="UniProtKB-SubCell"/>
</dbReference>
<gene>
    <name evidence="10" type="ORF">EA58_09795</name>
</gene>
<dbReference type="Gene3D" id="1.20.1250.20">
    <property type="entry name" value="MFS general substrate transporter like domains"/>
    <property type="match status" value="1"/>
</dbReference>
<feature type="transmembrane region" description="Helical" evidence="8">
    <location>
        <begin position="50"/>
        <end position="68"/>
    </location>
</feature>
<dbReference type="Proteomes" id="UP000027192">
    <property type="component" value="Unassembled WGS sequence"/>
</dbReference>
<feature type="transmembrane region" description="Helical" evidence="8">
    <location>
        <begin position="162"/>
        <end position="186"/>
    </location>
</feature>
<feature type="transmembrane region" description="Helical" evidence="8">
    <location>
        <begin position="248"/>
        <end position="266"/>
    </location>
</feature>
<dbReference type="PANTHER" id="PTHR43271:SF1">
    <property type="entry name" value="INNER MEMBRANE TRANSPORT PROTEIN YNFM"/>
    <property type="match status" value="1"/>
</dbReference>
<dbReference type="PROSITE" id="PS50850">
    <property type="entry name" value="MFS"/>
    <property type="match status" value="1"/>
</dbReference>
<evidence type="ECO:0000256" key="3">
    <source>
        <dbReference type="ARBA" id="ARBA00022448"/>
    </source>
</evidence>
<evidence type="ECO:0000259" key="9">
    <source>
        <dbReference type="PROSITE" id="PS50850"/>
    </source>
</evidence>